<evidence type="ECO:0000256" key="7">
    <source>
        <dbReference type="SAM" id="Phobius"/>
    </source>
</evidence>
<dbReference type="SUPFAM" id="SSF58104">
    <property type="entry name" value="Methyl-accepting chemotaxis protein (MCP) signaling domain"/>
    <property type="match status" value="1"/>
</dbReference>
<dbReference type="InterPro" id="IPR000727">
    <property type="entry name" value="T_SNARE_dom"/>
</dbReference>
<dbReference type="Gene3D" id="1.20.1440.210">
    <property type="match status" value="1"/>
</dbReference>
<dbReference type="Gene3D" id="1.10.287.950">
    <property type="entry name" value="Methyl-accepting chemotaxis protein"/>
    <property type="match status" value="1"/>
</dbReference>
<reference evidence="12 13" key="1">
    <citation type="submission" date="2017-09" db="EMBL/GenBank/DDBJ databases">
        <authorList>
            <person name="Ehlers B."/>
            <person name="Leendertz F.H."/>
        </authorList>
    </citation>
    <scope>NUCLEOTIDE SEQUENCE [LARGE SCALE GENOMIC DNA]</scope>
    <source>
        <strain evidence="12 13">DSM 18289</strain>
    </source>
</reference>
<evidence type="ECO:0000256" key="6">
    <source>
        <dbReference type="SAM" id="MobiDB-lite"/>
    </source>
</evidence>
<dbReference type="SMART" id="SM01358">
    <property type="entry name" value="HBM"/>
    <property type="match status" value="1"/>
</dbReference>
<gene>
    <name evidence="12" type="ORF">SAMN06265368_2499</name>
</gene>
<comment type="similarity">
    <text evidence="4">Belongs to the methyl-accepting chemotaxis (MCP) protein family.</text>
</comment>
<keyword evidence="7" id="KW-0812">Transmembrane</keyword>
<name>A0A285PCD2_9HYPH</name>
<evidence type="ECO:0000256" key="2">
    <source>
        <dbReference type="ARBA" id="ARBA00022519"/>
    </source>
</evidence>
<evidence type="ECO:0000259" key="8">
    <source>
        <dbReference type="PROSITE" id="PS50111"/>
    </source>
</evidence>
<feature type="region of interest" description="Disordered" evidence="6">
    <location>
        <begin position="452"/>
        <end position="480"/>
    </location>
</feature>
<dbReference type="PROSITE" id="PS50111">
    <property type="entry name" value="CHEMOTAXIS_TRANSDUC_2"/>
    <property type="match status" value="1"/>
</dbReference>
<keyword evidence="2" id="KW-1003">Cell membrane</keyword>
<dbReference type="PANTHER" id="PTHR32089">
    <property type="entry name" value="METHYL-ACCEPTING CHEMOTAXIS PROTEIN MCPB"/>
    <property type="match status" value="1"/>
</dbReference>
<feature type="transmembrane region" description="Helical" evidence="7">
    <location>
        <begin position="42"/>
        <end position="62"/>
    </location>
</feature>
<dbReference type="InterPro" id="IPR032255">
    <property type="entry name" value="HBM"/>
</dbReference>
<keyword evidence="2" id="KW-0997">Cell inner membrane</keyword>
<evidence type="ECO:0000259" key="10">
    <source>
        <dbReference type="PROSITE" id="PS50885"/>
    </source>
</evidence>
<keyword evidence="3 5" id="KW-0807">Transducer</keyword>
<keyword evidence="13" id="KW-1185">Reference proteome</keyword>
<dbReference type="SMART" id="SM00283">
    <property type="entry name" value="MA"/>
    <property type="match status" value="1"/>
</dbReference>
<evidence type="ECO:0000313" key="12">
    <source>
        <dbReference type="EMBL" id="SNZ19414.1"/>
    </source>
</evidence>
<dbReference type="PROSITE" id="PS51753">
    <property type="entry name" value="HBM"/>
    <property type="match status" value="1"/>
</dbReference>
<dbReference type="Pfam" id="PF00015">
    <property type="entry name" value="MCPsignal"/>
    <property type="match status" value="1"/>
</dbReference>
<evidence type="ECO:0000256" key="4">
    <source>
        <dbReference type="ARBA" id="ARBA00029447"/>
    </source>
</evidence>
<dbReference type="OrthoDB" id="7971917at2"/>
<sequence>MSHNSMSVDTRASIDGAHKNAKDLTSSKSSSLFSKLKIGPRIYTGFGLVLTTMVGLGFFSIMELRNLDDSFLKYEDMAGDSRLVSAIQRSVVETQLAAREFLATSDTKEKSLFETNFAKLDALAKQAKGEIFKPERVELLSRVSRQMNDYGKGFSEIATLLDRRNELLYSDLSVSGMDIRIWLTQIREGAFDANDYESASLAGVAQEHLLLARLYVMKFLDDNSKESMDRANQELAALGQKLTDLGASLENPSRRALLAKVQKSAPKYQASFNELTEIIFRRNKIRKTILDNGATQMMANTNAIEASAQKDEKILLQDVSDTLLDAENAMMIVGALAVLFGLIAAFVISRGITRPVLDLTSVMDKLARNDFTIHVPGKNRGDELGQMAGAVEVFKQNGIRARELEAEQATAKQRAEEEKHAMMLQMADDFDSHVGGIVNAVSSASTELSTTARSMADVSEETSSQATAASAASEQTSSNVQTVATATEEMTSTIAEISQQVVQASQSARDAVTKVDETNGQMQLLAETANKIGEVVEMISTIAEQTNLLALNATIESARAGEAGKGFAVVAGEVKDLAGQTAKATDEIAQQITGIQNATQQATLSMEQVSHVIQQVDEISSAIAAAMEEQNAATHEIADSIHQAAEGTQVVNDNVRAVSDASQEAGAASAQVQSAAGELAQQASILKDEVGKFIQQVRAS</sequence>
<feature type="domain" description="HAMP" evidence="10">
    <location>
        <begin position="350"/>
        <end position="403"/>
    </location>
</feature>
<organism evidence="12 13">
    <name type="scientific">Cohaesibacter gelatinilyticus</name>
    <dbReference type="NCBI Taxonomy" id="372072"/>
    <lineage>
        <taxon>Bacteria</taxon>
        <taxon>Pseudomonadati</taxon>
        <taxon>Pseudomonadota</taxon>
        <taxon>Alphaproteobacteria</taxon>
        <taxon>Hyphomicrobiales</taxon>
        <taxon>Cohaesibacteraceae</taxon>
    </lineage>
</organism>
<dbReference type="InterPro" id="IPR004089">
    <property type="entry name" value="MCPsignal_dom"/>
</dbReference>
<dbReference type="CDD" id="cd06225">
    <property type="entry name" value="HAMP"/>
    <property type="match status" value="1"/>
</dbReference>
<dbReference type="RefSeq" id="WP_097153768.1">
    <property type="nucleotide sequence ID" value="NZ_OBEL01000002.1"/>
</dbReference>
<dbReference type="Pfam" id="PF00672">
    <property type="entry name" value="HAMP"/>
    <property type="match status" value="1"/>
</dbReference>
<accession>A0A285PCD2</accession>
<feature type="domain" description="Methyl-accepting transducer" evidence="8">
    <location>
        <begin position="444"/>
        <end position="680"/>
    </location>
</feature>
<dbReference type="Proteomes" id="UP000219439">
    <property type="component" value="Unassembled WGS sequence"/>
</dbReference>
<feature type="domain" description="T-SNARE coiled-coil homology" evidence="9">
    <location>
        <begin position="596"/>
        <end position="658"/>
    </location>
</feature>
<dbReference type="GO" id="GO:0007165">
    <property type="term" value="P:signal transduction"/>
    <property type="evidence" value="ECO:0007669"/>
    <property type="project" value="UniProtKB-KW"/>
</dbReference>
<feature type="transmembrane region" description="Helical" evidence="7">
    <location>
        <begin position="329"/>
        <end position="348"/>
    </location>
</feature>
<dbReference type="AlphaFoldDB" id="A0A285PCD2"/>
<evidence type="ECO:0000313" key="13">
    <source>
        <dbReference type="Proteomes" id="UP000219439"/>
    </source>
</evidence>
<keyword evidence="7" id="KW-0472">Membrane</keyword>
<evidence type="ECO:0000259" key="9">
    <source>
        <dbReference type="PROSITE" id="PS50192"/>
    </source>
</evidence>
<feature type="domain" description="HBM" evidence="11">
    <location>
        <begin position="76"/>
        <end position="316"/>
    </location>
</feature>
<dbReference type="PROSITE" id="PS50192">
    <property type="entry name" value="T_SNARE"/>
    <property type="match status" value="1"/>
</dbReference>
<evidence type="ECO:0000256" key="1">
    <source>
        <dbReference type="ARBA" id="ARBA00004429"/>
    </source>
</evidence>
<feature type="compositionally biased region" description="Low complexity" evidence="6">
    <location>
        <begin position="461"/>
        <end position="478"/>
    </location>
</feature>
<proteinExistence type="inferred from homology"/>
<comment type="subcellular location">
    <subcellularLocation>
        <location evidence="1">Cell inner membrane</location>
        <topology evidence="1">Multi-pass membrane protein</topology>
    </subcellularLocation>
</comment>
<protein>
    <submittedName>
        <fullName evidence="12">Methyl-accepting chemotaxis protein</fullName>
    </submittedName>
</protein>
<evidence type="ECO:0000256" key="3">
    <source>
        <dbReference type="ARBA" id="ARBA00023224"/>
    </source>
</evidence>
<dbReference type="EMBL" id="OBEL01000002">
    <property type="protein sequence ID" value="SNZ19414.1"/>
    <property type="molecule type" value="Genomic_DNA"/>
</dbReference>
<dbReference type="PROSITE" id="PS50885">
    <property type="entry name" value="HAMP"/>
    <property type="match status" value="1"/>
</dbReference>
<evidence type="ECO:0000259" key="11">
    <source>
        <dbReference type="PROSITE" id="PS51753"/>
    </source>
</evidence>
<dbReference type="InterPro" id="IPR003660">
    <property type="entry name" value="HAMP_dom"/>
</dbReference>
<dbReference type="SMART" id="SM00304">
    <property type="entry name" value="HAMP"/>
    <property type="match status" value="1"/>
</dbReference>
<dbReference type="PANTHER" id="PTHR32089:SF112">
    <property type="entry name" value="LYSOZYME-LIKE PROTEIN-RELATED"/>
    <property type="match status" value="1"/>
</dbReference>
<dbReference type="GO" id="GO:0005886">
    <property type="term" value="C:plasma membrane"/>
    <property type="evidence" value="ECO:0007669"/>
    <property type="project" value="UniProtKB-SubCell"/>
</dbReference>
<keyword evidence="7" id="KW-1133">Transmembrane helix</keyword>
<evidence type="ECO:0000256" key="5">
    <source>
        <dbReference type="PROSITE-ProRule" id="PRU00284"/>
    </source>
</evidence>
<dbReference type="Gene3D" id="6.10.340.10">
    <property type="match status" value="1"/>
</dbReference>